<dbReference type="InterPro" id="IPR004606">
    <property type="entry name" value="Mop_domain"/>
</dbReference>
<dbReference type="InterPro" id="IPR005116">
    <property type="entry name" value="Transp-assoc_OB_typ1"/>
</dbReference>
<name>A0A9D7E585_9PROT</name>
<dbReference type="Gene3D" id="2.40.50.100">
    <property type="match status" value="1"/>
</dbReference>
<evidence type="ECO:0000256" key="2">
    <source>
        <dbReference type="PROSITE-ProRule" id="PRU01213"/>
    </source>
</evidence>
<gene>
    <name evidence="4" type="ORF">IPH26_15425</name>
</gene>
<reference evidence="4" key="1">
    <citation type="submission" date="2020-10" db="EMBL/GenBank/DDBJ databases">
        <title>Connecting structure to function with the recovery of over 1000 high-quality activated sludge metagenome-assembled genomes encoding full-length rRNA genes using long-read sequencing.</title>
        <authorList>
            <person name="Singleton C.M."/>
            <person name="Petriglieri F."/>
            <person name="Kristensen J.M."/>
            <person name="Kirkegaard R.H."/>
            <person name="Michaelsen T.Y."/>
            <person name="Andersen M.H."/>
            <person name="Karst S.M."/>
            <person name="Dueholm M.S."/>
            <person name="Nielsen P.H."/>
            <person name="Albertsen M."/>
        </authorList>
    </citation>
    <scope>NUCLEOTIDE SEQUENCE</scope>
    <source>
        <strain evidence="4">Bjer_18-Q3-R1-45_BAT3C.347</strain>
    </source>
</reference>
<sequence>MKNTIRNRLEGRVTEILRGTVMSQVDVETGAGPITSIVTTRSIDEVGLKLGDSVVAAVKATSVFLEKR</sequence>
<dbReference type="AlphaFoldDB" id="A0A9D7E585"/>
<dbReference type="InterPro" id="IPR008995">
    <property type="entry name" value="Mo/tungstate-bd_C_term_dom"/>
</dbReference>
<evidence type="ECO:0000259" key="3">
    <source>
        <dbReference type="PROSITE" id="PS51866"/>
    </source>
</evidence>
<dbReference type="NCBIfam" id="TIGR00638">
    <property type="entry name" value="Mop"/>
    <property type="match status" value="1"/>
</dbReference>
<dbReference type="Proteomes" id="UP000807785">
    <property type="component" value="Unassembled WGS sequence"/>
</dbReference>
<dbReference type="EMBL" id="JADJEV010000004">
    <property type="protein sequence ID" value="MBK6974269.1"/>
    <property type="molecule type" value="Genomic_DNA"/>
</dbReference>
<dbReference type="GO" id="GO:0015689">
    <property type="term" value="P:molybdate ion transport"/>
    <property type="evidence" value="ECO:0007669"/>
    <property type="project" value="InterPro"/>
</dbReference>
<proteinExistence type="predicted"/>
<dbReference type="SUPFAM" id="SSF50331">
    <property type="entry name" value="MOP-like"/>
    <property type="match status" value="1"/>
</dbReference>
<organism evidence="4 5">
    <name type="scientific">Candidatus Methylophosphatis roskildensis</name>
    <dbReference type="NCBI Taxonomy" id="2899263"/>
    <lineage>
        <taxon>Bacteria</taxon>
        <taxon>Pseudomonadati</taxon>
        <taxon>Pseudomonadota</taxon>
        <taxon>Betaproteobacteria</taxon>
        <taxon>Nitrosomonadales</taxon>
        <taxon>Sterolibacteriaceae</taxon>
        <taxon>Candidatus Methylophosphatis</taxon>
    </lineage>
</organism>
<evidence type="ECO:0000313" key="5">
    <source>
        <dbReference type="Proteomes" id="UP000807785"/>
    </source>
</evidence>
<feature type="domain" description="Mop" evidence="3">
    <location>
        <begin position="2"/>
        <end position="67"/>
    </location>
</feature>
<dbReference type="PROSITE" id="PS51866">
    <property type="entry name" value="MOP"/>
    <property type="match status" value="1"/>
</dbReference>
<evidence type="ECO:0000313" key="4">
    <source>
        <dbReference type="EMBL" id="MBK6974269.1"/>
    </source>
</evidence>
<protein>
    <submittedName>
        <fullName evidence="4">TOBE domain-containing protein</fullName>
    </submittedName>
</protein>
<keyword evidence="1 2" id="KW-0500">Molybdenum</keyword>
<comment type="caution">
    <text evidence="4">The sequence shown here is derived from an EMBL/GenBank/DDBJ whole genome shotgun (WGS) entry which is preliminary data.</text>
</comment>
<evidence type="ECO:0000256" key="1">
    <source>
        <dbReference type="ARBA" id="ARBA00022505"/>
    </source>
</evidence>
<accession>A0A9D7E585</accession>
<dbReference type="Pfam" id="PF03459">
    <property type="entry name" value="TOBE"/>
    <property type="match status" value="1"/>
</dbReference>